<protein>
    <submittedName>
        <fullName evidence="2">Uncharacterized protein</fullName>
    </submittedName>
</protein>
<evidence type="ECO:0000256" key="1">
    <source>
        <dbReference type="SAM" id="MobiDB-lite"/>
    </source>
</evidence>
<comment type="caution">
    <text evidence="2">The sequence shown here is derived from an EMBL/GenBank/DDBJ whole genome shotgun (WGS) entry which is preliminary data.</text>
</comment>
<feature type="region of interest" description="Disordered" evidence="1">
    <location>
        <begin position="47"/>
        <end position="76"/>
    </location>
</feature>
<evidence type="ECO:0000313" key="2">
    <source>
        <dbReference type="EMBL" id="MBB6357432.1"/>
    </source>
</evidence>
<proteinExistence type="predicted"/>
<keyword evidence="3" id="KW-1185">Reference proteome</keyword>
<name>A0A7X0KNR3_9HYPH</name>
<gene>
    <name evidence="2" type="ORF">GGR00_005255</name>
</gene>
<organism evidence="2 3">
    <name type="scientific">Aminobacter aganoensis</name>
    <dbReference type="NCBI Taxonomy" id="83264"/>
    <lineage>
        <taxon>Bacteria</taxon>
        <taxon>Pseudomonadati</taxon>
        <taxon>Pseudomonadota</taxon>
        <taxon>Alphaproteobacteria</taxon>
        <taxon>Hyphomicrobiales</taxon>
        <taxon>Phyllobacteriaceae</taxon>
        <taxon>Aminobacter</taxon>
    </lineage>
</organism>
<dbReference type="AlphaFoldDB" id="A0A7X0KNR3"/>
<sequence>MSHHAEAADEACCGDHSQDEDGNACLAQCLASCSYCTPLPVPAAFPGATIKSPPPAVTEPMHGATASPHLRPPSFS</sequence>
<reference evidence="2 3" key="1">
    <citation type="submission" date="2020-08" db="EMBL/GenBank/DDBJ databases">
        <title>Genomic Encyclopedia of Type Strains, Phase IV (KMG-IV): sequencing the most valuable type-strain genomes for metagenomic binning, comparative biology and taxonomic classification.</title>
        <authorList>
            <person name="Goeker M."/>
        </authorList>
    </citation>
    <scope>NUCLEOTIDE SEQUENCE [LARGE SCALE GENOMIC DNA]</scope>
    <source>
        <strain evidence="2 3">DSM 7051</strain>
    </source>
</reference>
<dbReference type="Proteomes" id="UP000536262">
    <property type="component" value="Unassembled WGS sequence"/>
</dbReference>
<evidence type="ECO:0000313" key="3">
    <source>
        <dbReference type="Proteomes" id="UP000536262"/>
    </source>
</evidence>
<dbReference type="EMBL" id="JACHOU010000024">
    <property type="protein sequence ID" value="MBB6357432.1"/>
    <property type="molecule type" value="Genomic_DNA"/>
</dbReference>
<accession>A0A7X0KNR3</accession>